<dbReference type="RefSeq" id="WP_113955550.1">
    <property type="nucleotide sequence ID" value="NZ_QNRT01000006.1"/>
</dbReference>
<dbReference type="Proteomes" id="UP000253083">
    <property type="component" value="Unassembled WGS sequence"/>
</dbReference>
<comment type="caution">
    <text evidence="1">The sequence shown here is derived from an EMBL/GenBank/DDBJ whole genome shotgun (WGS) entry which is preliminary data.</text>
</comment>
<evidence type="ECO:0000313" key="2">
    <source>
        <dbReference type="Proteomes" id="UP000253083"/>
    </source>
</evidence>
<sequence length="185" mass="20642">MIIGYVFSGSSSNGGLFFGESDAAEIICSNCGTCNDYGYAPRSLNINKSQMYDISFTDDLRRVFSDRFVAFAKSNLGSDEQFKIIQTAHGSLNYMFPSRIVEFDSIRRKTQFVNKCDLCGGFESIVGAHPTFLLSEKPIGPGFFRTDIAFASGKSKFPLFIVGVEWKKLLEKEKFRGLVFKPIEG</sequence>
<reference evidence="1 2" key="1">
    <citation type="submission" date="2018-06" db="EMBL/GenBank/DDBJ databases">
        <title>Genomic Encyclopedia of Type Strains, Phase IV (KMG-IV): sequencing the most valuable type-strain genomes for metagenomic binning, comparative biology and taxonomic classification.</title>
        <authorList>
            <person name="Goeker M."/>
        </authorList>
    </citation>
    <scope>NUCLEOTIDE SEQUENCE [LARGE SCALE GENOMIC DNA]</scope>
    <source>
        <strain evidence="1 2">DSM 24032</strain>
    </source>
</reference>
<gene>
    <name evidence="1" type="ORF">DFR28_1061</name>
</gene>
<organism evidence="1 2">
    <name type="scientific">Arenicella xantha</name>
    <dbReference type="NCBI Taxonomy" id="644221"/>
    <lineage>
        <taxon>Bacteria</taxon>
        <taxon>Pseudomonadati</taxon>
        <taxon>Pseudomonadota</taxon>
        <taxon>Gammaproteobacteria</taxon>
        <taxon>Arenicellales</taxon>
        <taxon>Arenicellaceae</taxon>
        <taxon>Arenicella</taxon>
    </lineage>
</organism>
<keyword evidence="2" id="KW-1185">Reference proteome</keyword>
<dbReference type="EMBL" id="QNRT01000006">
    <property type="protein sequence ID" value="RBP48516.1"/>
    <property type="molecule type" value="Genomic_DNA"/>
</dbReference>
<dbReference type="InParanoid" id="A0A395JGC1"/>
<dbReference type="AlphaFoldDB" id="A0A395JGC1"/>
<protein>
    <submittedName>
        <fullName evidence="1">Uncharacterized protein</fullName>
    </submittedName>
</protein>
<proteinExistence type="predicted"/>
<dbReference type="OrthoDB" id="339622at2"/>
<name>A0A395JGC1_9GAMM</name>
<accession>A0A395JGC1</accession>
<evidence type="ECO:0000313" key="1">
    <source>
        <dbReference type="EMBL" id="RBP48516.1"/>
    </source>
</evidence>